<protein>
    <submittedName>
        <fullName evidence="3">Uncharacterized protein LOC117641054</fullName>
    </submittedName>
</protein>
<reference evidence="3" key="1">
    <citation type="submission" date="2025-08" db="UniProtKB">
        <authorList>
            <consortium name="RefSeq"/>
        </authorList>
    </citation>
    <scope>IDENTIFICATION</scope>
    <source>
        <tissue evidence="3">Total insect</tissue>
    </source>
</reference>
<dbReference type="GeneID" id="117641054"/>
<organism evidence="3">
    <name type="scientific">Thrips palmi</name>
    <name type="common">Melon thrips</name>
    <dbReference type="NCBI Taxonomy" id="161013"/>
    <lineage>
        <taxon>Eukaryota</taxon>
        <taxon>Metazoa</taxon>
        <taxon>Ecdysozoa</taxon>
        <taxon>Arthropoda</taxon>
        <taxon>Hexapoda</taxon>
        <taxon>Insecta</taxon>
        <taxon>Pterygota</taxon>
        <taxon>Neoptera</taxon>
        <taxon>Paraneoptera</taxon>
        <taxon>Thysanoptera</taxon>
        <taxon>Terebrantia</taxon>
        <taxon>Thripoidea</taxon>
        <taxon>Thripidae</taxon>
        <taxon>Thrips</taxon>
    </lineage>
</organism>
<keyword evidence="2" id="KW-1185">Reference proteome</keyword>
<evidence type="ECO:0000313" key="3">
    <source>
        <dbReference type="RefSeq" id="XP_034234044.1"/>
    </source>
</evidence>
<feature type="chain" id="PRO_5027954010" evidence="1">
    <location>
        <begin position="18"/>
        <end position="141"/>
    </location>
</feature>
<name>A0A6P8ZIR1_THRPL</name>
<dbReference type="OrthoDB" id="8188574at2759"/>
<proteinExistence type="predicted"/>
<sequence>MLVLWTILLACAPGGQAAIIPDQVVSFMHILYSTIPVIRKGTDSRVGFGFRFGPHADAQVLLELGPQKRTEQLTQITTTTAGPDDFQFGVGKRHLGDPLHDGDGDALPELGHNHIQGRSQGAILRALRQLWEAGARAANLG</sequence>
<evidence type="ECO:0000313" key="2">
    <source>
        <dbReference type="Proteomes" id="UP000515158"/>
    </source>
</evidence>
<dbReference type="Proteomes" id="UP000515158">
    <property type="component" value="Unplaced"/>
</dbReference>
<dbReference type="AlphaFoldDB" id="A0A6P8ZIR1"/>
<keyword evidence="1" id="KW-0732">Signal</keyword>
<feature type="signal peptide" evidence="1">
    <location>
        <begin position="1"/>
        <end position="17"/>
    </location>
</feature>
<evidence type="ECO:0000256" key="1">
    <source>
        <dbReference type="SAM" id="SignalP"/>
    </source>
</evidence>
<dbReference type="KEGG" id="tpal:117641054"/>
<dbReference type="InParanoid" id="A0A6P8ZIR1"/>
<gene>
    <name evidence="3" type="primary">LOC117641054</name>
</gene>
<accession>A0A6P8ZIR1</accession>
<dbReference type="RefSeq" id="XP_034234044.1">
    <property type="nucleotide sequence ID" value="XM_034378153.1"/>
</dbReference>